<comment type="caution">
    <text evidence="1">The sequence shown here is derived from an EMBL/GenBank/DDBJ whole genome shotgun (WGS) entry which is preliminary data.</text>
</comment>
<evidence type="ECO:0000313" key="2">
    <source>
        <dbReference type="Proteomes" id="UP000233551"/>
    </source>
</evidence>
<reference evidence="1 2" key="1">
    <citation type="submission" date="2017-11" db="EMBL/GenBank/DDBJ databases">
        <title>De-novo sequencing of pomegranate (Punica granatum L.) genome.</title>
        <authorList>
            <person name="Akparov Z."/>
            <person name="Amiraslanov A."/>
            <person name="Hajiyeva S."/>
            <person name="Abbasov M."/>
            <person name="Kaur K."/>
            <person name="Hamwieh A."/>
            <person name="Solovyev V."/>
            <person name="Salamov A."/>
            <person name="Braich B."/>
            <person name="Kosarev P."/>
            <person name="Mahmoud A."/>
            <person name="Hajiyev E."/>
            <person name="Babayeva S."/>
            <person name="Izzatullayeva V."/>
            <person name="Mammadov A."/>
            <person name="Mammadov A."/>
            <person name="Sharifova S."/>
            <person name="Ojaghi J."/>
            <person name="Eynullazada K."/>
            <person name="Bayramov B."/>
            <person name="Abdulazimova A."/>
            <person name="Shahmuradov I."/>
        </authorList>
    </citation>
    <scope>NUCLEOTIDE SEQUENCE [LARGE SCALE GENOMIC DNA]</scope>
    <source>
        <strain evidence="2">cv. AG2017</strain>
        <tissue evidence="1">Leaf</tissue>
    </source>
</reference>
<organism evidence="1 2">
    <name type="scientific">Punica granatum</name>
    <name type="common">Pomegranate</name>
    <dbReference type="NCBI Taxonomy" id="22663"/>
    <lineage>
        <taxon>Eukaryota</taxon>
        <taxon>Viridiplantae</taxon>
        <taxon>Streptophyta</taxon>
        <taxon>Embryophyta</taxon>
        <taxon>Tracheophyta</taxon>
        <taxon>Spermatophyta</taxon>
        <taxon>Magnoliopsida</taxon>
        <taxon>eudicotyledons</taxon>
        <taxon>Gunneridae</taxon>
        <taxon>Pentapetalae</taxon>
        <taxon>rosids</taxon>
        <taxon>malvids</taxon>
        <taxon>Myrtales</taxon>
        <taxon>Lythraceae</taxon>
        <taxon>Punica</taxon>
    </lineage>
</organism>
<feature type="non-terminal residue" evidence="1">
    <location>
        <position position="157"/>
    </location>
</feature>
<dbReference type="AlphaFoldDB" id="A0A2I0I224"/>
<protein>
    <submittedName>
        <fullName evidence="1">Uncharacterized protein</fullName>
    </submittedName>
</protein>
<accession>A0A2I0I224</accession>
<evidence type="ECO:0000313" key="1">
    <source>
        <dbReference type="EMBL" id="PKI37770.1"/>
    </source>
</evidence>
<sequence>MSPVRKNGWNRWLGVTSSGWHGFLDSSRKCWTWSCGPCPSSIVYAPHAYVFAFVEPIVNSDPSLCRAFSCRCCAHPNFISSGHATRLGSIYLPGDARWTHVRRSRHSLFTTRRSRAVESPGSRVCAPEFHLVGTRMREAYATRLGSVHLPGDARRTR</sequence>
<name>A0A2I0I224_PUNGR</name>
<proteinExistence type="predicted"/>
<keyword evidence="2" id="KW-1185">Reference proteome</keyword>
<dbReference type="Proteomes" id="UP000233551">
    <property type="component" value="Unassembled WGS sequence"/>
</dbReference>
<dbReference type="EMBL" id="PGOL01004323">
    <property type="protein sequence ID" value="PKI37770.1"/>
    <property type="molecule type" value="Genomic_DNA"/>
</dbReference>
<gene>
    <name evidence="1" type="ORF">CRG98_041839</name>
</gene>